<protein>
    <submittedName>
        <fullName evidence="11">Uncharacterized protein</fullName>
    </submittedName>
</protein>
<comment type="subcellular location">
    <subcellularLocation>
        <location evidence="1">Cell membrane</location>
        <topology evidence="1">Multi-pass membrane protein</topology>
    </subcellularLocation>
</comment>
<dbReference type="PANTHER" id="PTHR21137:SF3">
    <property type="entry name" value="ODORANT RECEPTOR 30A-RELATED"/>
    <property type="match status" value="1"/>
</dbReference>
<dbReference type="InterPro" id="IPR004117">
    <property type="entry name" value="7tm6_olfct_rcpt"/>
</dbReference>
<dbReference type="Proteomes" id="UP001152799">
    <property type="component" value="Chromosome 2"/>
</dbReference>
<evidence type="ECO:0000313" key="11">
    <source>
        <dbReference type="EMBL" id="CAG9764260.1"/>
    </source>
</evidence>
<dbReference type="Pfam" id="PF02949">
    <property type="entry name" value="7tm_6"/>
    <property type="match status" value="1"/>
</dbReference>
<evidence type="ECO:0000256" key="7">
    <source>
        <dbReference type="ARBA" id="ARBA00023136"/>
    </source>
</evidence>
<evidence type="ECO:0000256" key="4">
    <source>
        <dbReference type="ARBA" id="ARBA00022692"/>
    </source>
</evidence>
<dbReference type="GO" id="GO:0005549">
    <property type="term" value="F:odorant binding"/>
    <property type="evidence" value="ECO:0007669"/>
    <property type="project" value="InterPro"/>
</dbReference>
<evidence type="ECO:0000256" key="9">
    <source>
        <dbReference type="ARBA" id="ARBA00023224"/>
    </source>
</evidence>
<dbReference type="EMBL" id="OU892278">
    <property type="protein sequence ID" value="CAG9764260.1"/>
    <property type="molecule type" value="Genomic_DNA"/>
</dbReference>
<evidence type="ECO:0000313" key="12">
    <source>
        <dbReference type="Proteomes" id="UP001152799"/>
    </source>
</evidence>
<dbReference type="GO" id="GO:0005886">
    <property type="term" value="C:plasma membrane"/>
    <property type="evidence" value="ECO:0007669"/>
    <property type="project" value="UniProtKB-SubCell"/>
</dbReference>
<evidence type="ECO:0000256" key="6">
    <source>
        <dbReference type="ARBA" id="ARBA00022989"/>
    </source>
</evidence>
<reference evidence="11" key="1">
    <citation type="submission" date="2022-01" db="EMBL/GenBank/DDBJ databases">
        <authorList>
            <person name="King R."/>
        </authorList>
    </citation>
    <scope>NUCLEOTIDE SEQUENCE</scope>
</reference>
<name>A0A9N9MJR6_9CUCU</name>
<keyword evidence="3" id="KW-0716">Sensory transduction</keyword>
<proteinExistence type="predicted"/>
<accession>A0A9N9MJR6</accession>
<keyword evidence="8" id="KW-0675">Receptor</keyword>
<organism evidence="11 12">
    <name type="scientific">Ceutorhynchus assimilis</name>
    <name type="common">cabbage seed weevil</name>
    <dbReference type="NCBI Taxonomy" id="467358"/>
    <lineage>
        <taxon>Eukaryota</taxon>
        <taxon>Metazoa</taxon>
        <taxon>Ecdysozoa</taxon>
        <taxon>Arthropoda</taxon>
        <taxon>Hexapoda</taxon>
        <taxon>Insecta</taxon>
        <taxon>Pterygota</taxon>
        <taxon>Neoptera</taxon>
        <taxon>Endopterygota</taxon>
        <taxon>Coleoptera</taxon>
        <taxon>Polyphaga</taxon>
        <taxon>Cucujiformia</taxon>
        <taxon>Curculionidae</taxon>
        <taxon>Ceutorhynchinae</taxon>
        <taxon>Ceutorhynchus</taxon>
    </lineage>
</organism>
<keyword evidence="2" id="KW-1003">Cell membrane</keyword>
<evidence type="ECO:0000256" key="10">
    <source>
        <dbReference type="SAM" id="Phobius"/>
    </source>
</evidence>
<dbReference type="AlphaFoldDB" id="A0A9N9MJR6"/>
<sequence>MVQIITAQSVVEMIFSVIYLALLISQLFILAWSANEINVQSSNISNAIYESNWMDQSESTKKTMLIMMMRAQKPLSLTIGPFGPMNLDAGIMTLKGAYTYAGVMRQTYS</sequence>
<keyword evidence="9" id="KW-0807">Transducer</keyword>
<dbReference type="PANTHER" id="PTHR21137">
    <property type="entry name" value="ODORANT RECEPTOR"/>
    <property type="match status" value="1"/>
</dbReference>
<gene>
    <name evidence="11" type="ORF">CEUTPL_LOCUS4900</name>
</gene>
<evidence type="ECO:0000256" key="5">
    <source>
        <dbReference type="ARBA" id="ARBA00022725"/>
    </source>
</evidence>
<evidence type="ECO:0000256" key="2">
    <source>
        <dbReference type="ARBA" id="ARBA00022475"/>
    </source>
</evidence>
<keyword evidence="12" id="KW-1185">Reference proteome</keyword>
<evidence type="ECO:0000256" key="3">
    <source>
        <dbReference type="ARBA" id="ARBA00022606"/>
    </source>
</evidence>
<keyword evidence="5" id="KW-0552">Olfaction</keyword>
<feature type="transmembrane region" description="Helical" evidence="10">
    <location>
        <begin position="12"/>
        <end position="34"/>
    </location>
</feature>
<keyword evidence="6 10" id="KW-1133">Transmembrane helix</keyword>
<keyword evidence="4 10" id="KW-0812">Transmembrane</keyword>
<evidence type="ECO:0000256" key="8">
    <source>
        <dbReference type="ARBA" id="ARBA00023170"/>
    </source>
</evidence>
<dbReference type="GO" id="GO:0007165">
    <property type="term" value="P:signal transduction"/>
    <property type="evidence" value="ECO:0007669"/>
    <property type="project" value="UniProtKB-KW"/>
</dbReference>
<evidence type="ECO:0000256" key="1">
    <source>
        <dbReference type="ARBA" id="ARBA00004651"/>
    </source>
</evidence>
<keyword evidence="7 10" id="KW-0472">Membrane</keyword>
<dbReference type="OrthoDB" id="8117390at2759"/>
<dbReference type="GO" id="GO:0004984">
    <property type="term" value="F:olfactory receptor activity"/>
    <property type="evidence" value="ECO:0007669"/>
    <property type="project" value="InterPro"/>
</dbReference>